<name>A0A486XUS2_9GAMM</name>
<dbReference type="Pfam" id="PF00497">
    <property type="entry name" value="SBP_bac_3"/>
    <property type="match status" value="1"/>
</dbReference>
<feature type="signal peptide" evidence="3">
    <location>
        <begin position="1"/>
        <end position="19"/>
    </location>
</feature>
<proteinExistence type="inferred from homology"/>
<dbReference type="EMBL" id="CAAJGR010000025">
    <property type="protein sequence ID" value="VHO06227.1"/>
    <property type="molecule type" value="Genomic_DNA"/>
</dbReference>
<feature type="chain" id="PRO_5019824250" description="Solute-binding protein family 3/N-terminal domain-containing protein" evidence="3">
    <location>
        <begin position="20"/>
        <end position="239"/>
    </location>
</feature>
<evidence type="ECO:0000256" key="3">
    <source>
        <dbReference type="SAM" id="SignalP"/>
    </source>
</evidence>
<reference evidence="5" key="1">
    <citation type="submission" date="2019-04" db="EMBL/GenBank/DDBJ databases">
        <authorList>
            <person name="Brambilla D."/>
        </authorList>
    </citation>
    <scope>NUCLEOTIDE SEQUENCE</scope>
    <source>
        <strain evidence="5">BAL1</strain>
    </source>
</reference>
<accession>A0A486XUS2</accession>
<evidence type="ECO:0000259" key="4">
    <source>
        <dbReference type="Pfam" id="PF00497"/>
    </source>
</evidence>
<feature type="domain" description="Solute-binding protein family 3/N-terminal" evidence="4">
    <location>
        <begin position="38"/>
        <end position="235"/>
    </location>
</feature>
<gene>
    <name evidence="5" type="ORF">BAL341_3263</name>
</gene>
<evidence type="ECO:0000256" key="1">
    <source>
        <dbReference type="ARBA" id="ARBA00010333"/>
    </source>
</evidence>
<dbReference type="InterPro" id="IPR001638">
    <property type="entry name" value="Solute-binding_3/MltF_N"/>
</dbReference>
<dbReference type="SUPFAM" id="SSF53850">
    <property type="entry name" value="Periplasmic binding protein-like II"/>
    <property type="match status" value="1"/>
</dbReference>
<dbReference type="Gene3D" id="3.40.190.10">
    <property type="entry name" value="Periplasmic binding protein-like II"/>
    <property type="match status" value="2"/>
</dbReference>
<dbReference type="PANTHER" id="PTHR35936:SF25">
    <property type="entry name" value="ABC TRANSPORTER SUBSTRATE-BINDING PROTEIN"/>
    <property type="match status" value="1"/>
</dbReference>
<dbReference type="AlphaFoldDB" id="A0A486XUS2"/>
<keyword evidence="2 3" id="KW-0732">Signal</keyword>
<organism evidence="5">
    <name type="scientific">Rheinheimera sp. BAL341</name>
    <dbReference type="NCBI Taxonomy" id="1708203"/>
    <lineage>
        <taxon>Bacteria</taxon>
        <taxon>Pseudomonadati</taxon>
        <taxon>Pseudomonadota</taxon>
        <taxon>Gammaproteobacteria</taxon>
        <taxon>Chromatiales</taxon>
        <taxon>Chromatiaceae</taxon>
        <taxon>Rheinheimera</taxon>
    </lineage>
</organism>
<comment type="similarity">
    <text evidence="1">Belongs to the bacterial solute-binding protein 3 family.</text>
</comment>
<evidence type="ECO:0000256" key="2">
    <source>
        <dbReference type="ARBA" id="ARBA00022729"/>
    </source>
</evidence>
<sequence>MFIRFTLAVLMMLSANVTAKPDVLLWCLDHVPQRQHYEAGKAPYGPMVSLMQDLARRLELQLSYTLPTPANRCLQQLEQGEVDIVASLLYSSEREQRFYLFPFDIARSESWFIHKDYSVNTNMMHRVTLVKGLIYSEALAENYKKAGYQVNLAANMDDALTALFFRDTDIVVGPEHITQALIARNARYKDMLMLAPQSQQPVIEAHVAISKTGRYADQHQAFRQALQQIRQEGKYRFYN</sequence>
<evidence type="ECO:0000313" key="5">
    <source>
        <dbReference type="EMBL" id="VHO06227.1"/>
    </source>
</evidence>
<dbReference type="PANTHER" id="PTHR35936">
    <property type="entry name" value="MEMBRANE-BOUND LYTIC MUREIN TRANSGLYCOSYLASE F"/>
    <property type="match status" value="1"/>
</dbReference>
<protein>
    <recommendedName>
        <fullName evidence="4">Solute-binding protein family 3/N-terminal domain-containing protein</fullName>
    </recommendedName>
</protein>